<dbReference type="EMBL" id="JAUIYO010000001">
    <property type="protein sequence ID" value="MFK2824376.1"/>
    <property type="molecule type" value="Genomic_DNA"/>
</dbReference>
<dbReference type="RefSeq" id="WP_404313862.1">
    <property type="nucleotide sequence ID" value="NZ_JAUIYO010000001.1"/>
</dbReference>
<evidence type="ECO:0000313" key="2">
    <source>
        <dbReference type="EMBL" id="MFK2824376.1"/>
    </source>
</evidence>
<feature type="region of interest" description="Disordered" evidence="1">
    <location>
        <begin position="23"/>
        <end position="49"/>
    </location>
</feature>
<evidence type="ECO:0008006" key="4">
    <source>
        <dbReference type="Google" id="ProtNLM"/>
    </source>
</evidence>
<comment type="caution">
    <text evidence="2">The sequence shown here is derived from an EMBL/GenBank/DDBJ whole genome shotgun (WGS) entry which is preliminary data.</text>
</comment>
<evidence type="ECO:0000256" key="1">
    <source>
        <dbReference type="SAM" id="MobiDB-lite"/>
    </source>
</evidence>
<name>A0ABW8I6Q8_9BACI</name>
<accession>A0ABW8I6Q8</accession>
<gene>
    <name evidence="2" type="ORF">QYG89_01525</name>
</gene>
<evidence type="ECO:0000313" key="3">
    <source>
        <dbReference type="Proteomes" id="UP001619911"/>
    </source>
</evidence>
<feature type="compositionally biased region" description="Basic and acidic residues" evidence="1">
    <location>
        <begin position="29"/>
        <end position="43"/>
    </location>
</feature>
<dbReference type="Proteomes" id="UP001619911">
    <property type="component" value="Unassembled WGS sequence"/>
</dbReference>
<protein>
    <recommendedName>
        <fullName evidence="4">LysM domain-containing protein</fullName>
    </recommendedName>
</protein>
<sequence>MKNFLLFIAVILIAAGLWNDLTNGSLPHSNEEQQPKVKAEHTEVPPPSLPYEEVEVETGDTVLSILAALHNGRLPADIETAISDFQDLNKGVSPDSIRRGESYKFPLYEE</sequence>
<reference evidence="2 3" key="1">
    <citation type="submission" date="2023-07" db="EMBL/GenBank/DDBJ databases">
        <title>Bacillus lucianemedeirus sp. nov, a new species isolated from an immunobiological production facility.</title>
        <authorList>
            <person name="Costa L.V."/>
            <person name="Miranda R.V.S.L."/>
            <person name="Brandao M.L.L."/>
            <person name="Reis C.M.F."/>
            <person name="Frazao A.M."/>
            <person name="Cruz F.V."/>
            <person name="Baio P.V.P."/>
            <person name="Veras J.F.C."/>
            <person name="Ramos J.N."/>
            <person name="Vieira V."/>
        </authorList>
    </citation>
    <scope>NUCLEOTIDE SEQUENCE [LARGE SCALE GENOMIC DNA]</scope>
    <source>
        <strain evidence="2 3">B190/17</strain>
    </source>
</reference>
<organism evidence="2 3">
    <name type="scientific">Bacillus lumedeiriae</name>
    <dbReference type="NCBI Taxonomy" id="3058829"/>
    <lineage>
        <taxon>Bacteria</taxon>
        <taxon>Bacillati</taxon>
        <taxon>Bacillota</taxon>
        <taxon>Bacilli</taxon>
        <taxon>Bacillales</taxon>
        <taxon>Bacillaceae</taxon>
        <taxon>Bacillus</taxon>
    </lineage>
</organism>
<proteinExistence type="predicted"/>
<keyword evidence="3" id="KW-1185">Reference proteome</keyword>